<evidence type="ECO:0000256" key="3">
    <source>
        <dbReference type="ARBA" id="ARBA00022771"/>
    </source>
</evidence>
<evidence type="ECO:0000256" key="2">
    <source>
        <dbReference type="ARBA" id="ARBA00022737"/>
    </source>
</evidence>
<dbReference type="CDD" id="cd10719">
    <property type="entry name" value="DnaJ_zf"/>
    <property type="match status" value="1"/>
</dbReference>
<keyword evidence="10" id="KW-1185">Reference proteome</keyword>
<dbReference type="OrthoDB" id="550424at2759"/>
<dbReference type="GO" id="GO:0008270">
    <property type="term" value="F:zinc ion binding"/>
    <property type="evidence" value="ECO:0007669"/>
    <property type="project" value="UniProtKB-KW"/>
</dbReference>
<sequence length="385" mass="42764">MADNTLYELLGVSRHATIHDLKKAYRKLAKEFHPDKNPHTGEKFKEISFAYEVLSNPEKRQLYDRYGLEAVRESGGGPGGGFGGFGGSMFDDIFGGLGGFFGGGFRGFGMEPMGGMRRRRGEDTLHPLRVSLEDLYIGKTCKLQLSKTIVCRKCHGLGGKHGATQPCRKCNGRGIQIQMRQLGPGMVQQLHTTCSDCHGEGEVIREKDSCSECRGRKVCKETKILDVHLDKGMRSGQRIPFRGEGDQQPGVEPGDVIIVLQQEEHDVFTRKGNDLVMERDISLVEALCGLQFHCQTPGRPGPETPLKRVNLIINFKILFPENNFSGLEQLQVRNPHREHVEEVNLTAFDSSRGFGGTTGGRQEAYHEDDGDEDSHGHSGMQCHQQ</sequence>
<dbReference type="PROSITE" id="PS00636">
    <property type="entry name" value="DNAJ_1"/>
    <property type="match status" value="1"/>
</dbReference>
<organism evidence="9 10">
    <name type="scientific">Candidula unifasciata</name>
    <dbReference type="NCBI Taxonomy" id="100452"/>
    <lineage>
        <taxon>Eukaryota</taxon>
        <taxon>Metazoa</taxon>
        <taxon>Spiralia</taxon>
        <taxon>Lophotrochozoa</taxon>
        <taxon>Mollusca</taxon>
        <taxon>Gastropoda</taxon>
        <taxon>Heterobranchia</taxon>
        <taxon>Euthyneura</taxon>
        <taxon>Panpulmonata</taxon>
        <taxon>Eupulmonata</taxon>
        <taxon>Stylommatophora</taxon>
        <taxon>Helicina</taxon>
        <taxon>Helicoidea</taxon>
        <taxon>Geomitridae</taxon>
        <taxon>Candidula</taxon>
    </lineage>
</organism>
<dbReference type="GO" id="GO:0030544">
    <property type="term" value="F:Hsp70 protein binding"/>
    <property type="evidence" value="ECO:0007669"/>
    <property type="project" value="InterPro"/>
</dbReference>
<evidence type="ECO:0000256" key="1">
    <source>
        <dbReference type="ARBA" id="ARBA00022723"/>
    </source>
</evidence>
<dbReference type="GO" id="GO:0006457">
    <property type="term" value="P:protein folding"/>
    <property type="evidence" value="ECO:0007669"/>
    <property type="project" value="InterPro"/>
</dbReference>
<dbReference type="Pfam" id="PF00684">
    <property type="entry name" value="DnaJ_CXXCXGXG"/>
    <property type="match status" value="1"/>
</dbReference>
<feature type="region of interest" description="Disordered" evidence="6">
    <location>
        <begin position="348"/>
        <end position="385"/>
    </location>
</feature>
<feature type="zinc finger region" description="CR-type" evidence="5">
    <location>
        <begin position="138"/>
        <end position="222"/>
    </location>
</feature>
<dbReference type="Gene3D" id="1.10.287.110">
    <property type="entry name" value="DnaJ domain"/>
    <property type="match status" value="1"/>
</dbReference>
<dbReference type="FunFam" id="2.10.230.10:FF:000001">
    <property type="entry name" value="DnaJ subfamily A member 2"/>
    <property type="match status" value="1"/>
</dbReference>
<gene>
    <name evidence="9" type="ORF">CUNI_LOCUS18305</name>
</gene>
<accession>A0A8S3ZTA8</accession>
<evidence type="ECO:0000313" key="9">
    <source>
        <dbReference type="EMBL" id="CAG5132747.1"/>
    </source>
</evidence>
<reference evidence="9" key="1">
    <citation type="submission" date="2021-04" db="EMBL/GenBank/DDBJ databases">
        <authorList>
            <consortium name="Molecular Ecology Group"/>
        </authorList>
    </citation>
    <scope>NUCLEOTIDE SEQUENCE</scope>
</reference>
<feature type="domain" description="J" evidence="7">
    <location>
        <begin position="5"/>
        <end position="67"/>
    </location>
</feature>
<dbReference type="InterPro" id="IPR001305">
    <property type="entry name" value="HSP_DnaJ_Cys-rich_dom"/>
</dbReference>
<dbReference type="InterPro" id="IPR002939">
    <property type="entry name" value="DnaJ_C"/>
</dbReference>
<dbReference type="Pfam" id="PF00226">
    <property type="entry name" value="DnaJ"/>
    <property type="match status" value="1"/>
</dbReference>
<evidence type="ECO:0000256" key="4">
    <source>
        <dbReference type="ARBA" id="ARBA00022833"/>
    </source>
</evidence>
<dbReference type="CDD" id="cd10747">
    <property type="entry name" value="DnaJ_C"/>
    <property type="match status" value="1"/>
</dbReference>
<evidence type="ECO:0000313" key="10">
    <source>
        <dbReference type="Proteomes" id="UP000678393"/>
    </source>
</evidence>
<dbReference type="SUPFAM" id="SSF49493">
    <property type="entry name" value="HSP40/DnaJ peptide-binding domain"/>
    <property type="match status" value="2"/>
</dbReference>
<dbReference type="Proteomes" id="UP000678393">
    <property type="component" value="Unassembled WGS sequence"/>
</dbReference>
<feature type="domain" description="CR-type" evidence="8">
    <location>
        <begin position="138"/>
        <end position="222"/>
    </location>
</feature>
<dbReference type="SMART" id="SM00271">
    <property type="entry name" value="DnaJ"/>
    <property type="match status" value="1"/>
</dbReference>
<keyword evidence="3 5" id="KW-0863">Zinc-finger</keyword>
<dbReference type="InterPro" id="IPR036410">
    <property type="entry name" value="HSP_DnaJ_Cys-rich_dom_sf"/>
</dbReference>
<keyword evidence="2" id="KW-0677">Repeat</keyword>
<keyword evidence="4 5" id="KW-0862">Zinc</keyword>
<dbReference type="PROSITE" id="PS50076">
    <property type="entry name" value="DNAJ_2"/>
    <property type="match status" value="1"/>
</dbReference>
<keyword evidence="1 5" id="KW-0479">Metal-binding</keyword>
<dbReference type="AlphaFoldDB" id="A0A8S3ZTA8"/>
<dbReference type="InterPro" id="IPR018253">
    <property type="entry name" value="DnaJ_domain_CS"/>
</dbReference>
<evidence type="ECO:0000259" key="8">
    <source>
        <dbReference type="PROSITE" id="PS51188"/>
    </source>
</evidence>
<dbReference type="CDD" id="cd06257">
    <property type="entry name" value="DnaJ"/>
    <property type="match status" value="1"/>
</dbReference>
<evidence type="ECO:0000256" key="5">
    <source>
        <dbReference type="PROSITE-ProRule" id="PRU00546"/>
    </source>
</evidence>
<comment type="caution">
    <text evidence="9">The sequence shown here is derived from an EMBL/GenBank/DDBJ whole genome shotgun (WGS) entry which is preliminary data.</text>
</comment>
<dbReference type="PRINTS" id="PR00625">
    <property type="entry name" value="JDOMAIN"/>
</dbReference>
<evidence type="ECO:0000259" key="7">
    <source>
        <dbReference type="PROSITE" id="PS50076"/>
    </source>
</evidence>
<name>A0A8S3ZTA8_9EUPU</name>
<dbReference type="SUPFAM" id="SSF57938">
    <property type="entry name" value="DnaJ/Hsp40 cysteine-rich domain"/>
    <property type="match status" value="1"/>
</dbReference>
<dbReference type="InterPro" id="IPR044713">
    <property type="entry name" value="DNJA1/2-like"/>
</dbReference>
<dbReference type="InterPro" id="IPR008971">
    <property type="entry name" value="HSP40/DnaJ_pept-bd"/>
</dbReference>
<dbReference type="PROSITE" id="PS51188">
    <property type="entry name" value="ZF_CR"/>
    <property type="match status" value="1"/>
</dbReference>
<protein>
    <submittedName>
        <fullName evidence="9">Uncharacterized protein</fullName>
    </submittedName>
</protein>
<evidence type="ECO:0000256" key="6">
    <source>
        <dbReference type="SAM" id="MobiDB-lite"/>
    </source>
</evidence>
<dbReference type="InterPro" id="IPR001623">
    <property type="entry name" value="DnaJ_domain"/>
</dbReference>
<proteinExistence type="predicted"/>
<dbReference type="Gene3D" id="2.60.260.20">
    <property type="entry name" value="Urease metallochaperone UreE, N-terminal domain"/>
    <property type="match status" value="2"/>
</dbReference>
<dbReference type="Gene3D" id="2.10.230.10">
    <property type="entry name" value="Heat shock protein DnaJ, cysteine-rich domain"/>
    <property type="match status" value="1"/>
</dbReference>
<dbReference type="GO" id="GO:0051082">
    <property type="term" value="F:unfolded protein binding"/>
    <property type="evidence" value="ECO:0007669"/>
    <property type="project" value="InterPro"/>
</dbReference>
<dbReference type="SUPFAM" id="SSF46565">
    <property type="entry name" value="Chaperone J-domain"/>
    <property type="match status" value="1"/>
</dbReference>
<dbReference type="InterPro" id="IPR036869">
    <property type="entry name" value="J_dom_sf"/>
</dbReference>
<dbReference type="EMBL" id="CAJHNH020005624">
    <property type="protein sequence ID" value="CAG5132747.1"/>
    <property type="molecule type" value="Genomic_DNA"/>
</dbReference>
<dbReference type="PANTHER" id="PTHR43888">
    <property type="entry name" value="DNAJ-LIKE-2, ISOFORM A-RELATED"/>
    <property type="match status" value="1"/>
</dbReference>
<dbReference type="Pfam" id="PF01556">
    <property type="entry name" value="DnaJ_C"/>
    <property type="match status" value="1"/>
</dbReference>